<evidence type="ECO:0000256" key="6">
    <source>
        <dbReference type="ARBA" id="ARBA00022454"/>
    </source>
</evidence>
<dbReference type="GO" id="GO:0000922">
    <property type="term" value="C:spindle pole"/>
    <property type="evidence" value="ECO:0007669"/>
    <property type="project" value="UniProtKB-SubCell"/>
</dbReference>
<evidence type="ECO:0000256" key="22">
    <source>
        <dbReference type="ARBA" id="ARBA00075803"/>
    </source>
</evidence>
<dbReference type="GO" id="GO:1990728">
    <property type="term" value="C:mitotic spindle assembly checkpoint MAD1-MAD2 complex"/>
    <property type="evidence" value="ECO:0007669"/>
    <property type="project" value="UniProtKB-ARBA"/>
</dbReference>
<evidence type="ECO:0000313" key="24">
    <source>
        <dbReference type="Ensembl" id="ENSSGRP00000040316.1"/>
    </source>
</evidence>
<keyword evidence="11" id="KW-0498">Mitosis</keyword>
<evidence type="ECO:0000256" key="5">
    <source>
        <dbReference type="ARBA" id="ARBA00008029"/>
    </source>
</evidence>
<keyword evidence="18" id="KW-0131">Cell cycle</keyword>
<evidence type="ECO:0000256" key="7">
    <source>
        <dbReference type="ARBA" id="ARBA00022490"/>
    </source>
</evidence>
<name>A0A672MNN2_SINGR</name>
<keyword evidence="17" id="KW-0539">Nucleus</keyword>
<comment type="function">
    <text evidence="20">Component of the spindle-assembly checkpoint that prevents the onset of anaphase until all chromosomes are properly aligned at the metaphase plate. Forms a heterotetrameric complex with the closed conformation form of MAD2L1 (C-MAD2) at unattached kinetochores during prometaphase, recruits an open conformation of MAD2L1 (O-MAD2) and promotes the conversion of O-MAD2 to C-MAD2, which ensures mitotic checkpoint signaling.</text>
</comment>
<keyword evidence="25" id="KW-1185">Reference proteome</keyword>
<dbReference type="SUPFAM" id="SSF75704">
    <property type="entry name" value="Mitotic arrest deficient-like 1, Mad1"/>
    <property type="match status" value="1"/>
</dbReference>
<comment type="similarity">
    <text evidence="5">Belongs to the MAD1 family.</text>
</comment>
<dbReference type="Proteomes" id="UP000472262">
    <property type="component" value="Unassembled WGS sequence"/>
</dbReference>
<evidence type="ECO:0000256" key="10">
    <source>
        <dbReference type="ARBA" id="ARBA00022618"/>
    </source>
</evidence>
<dbReference type="Gene3D" id="3.30.457.60">
    <property type="match status" value="1"/>
</dbReference>
<evidence type="ECO:0000256" key="11">
    <source>
        <dbReference type="ARBA" id="ARBA00022776"/>
    </source>
</evidence>
<dbReference type="InterPro" id="IPR008672">
    <property type="entry name" value="Mad1"/>
</dbReference>
<sequence>MDDMEDTTIFSTLKSFKSLISGPDHSLLETEPAYGRSDLQKLYTKRVELEEAAERVRSHTSLLQLTQEKQQMELSHKRARIELEKEAHSSSRDLQREIDRNRELLLKIRRLEEREEKANQRLEEQNNILEMRLERHNLQGDYDPVKTKVIHLQMNPTSIAKQQHAEEVEQLRLECQLLRDRIRKIEAGGGVTKDDTTLIIPPSQEILDLRKQMESAELKNQRLKEVFQKKIQEFRTACYVLTGYQIDITVENQYRLTSVYAEHMEDSLLFKSTGPVGSGSMQLLETDFSRTLTGLVDLHLFHQKSIPVFLSAVTIELFSRQTVT</sequence>
<keyword evidence="9" id="KW-0597">Phosphoprotein</keyword>
<dbReference type="AlphaFoldDB" id="A0A672MNN2"/>
<evidence type="ECO:0000256" key="14">
    <source>
        <dbReference type="ARBA" id="ARBA00022990"/>
    </source>
</evidence>
<evidence type="ECO:0000256" key="19">
    <source>
        <dbReference type="ARBA" id="ARBA00023328"/>
    </source>
</evidence>
<evidence type="ECO:0000256" key="18">
    <source>
        <dbReference type="ARBA" id="ARBA00023306"/>
    </source>
</evidence>
<evidence type="ECO:0000256" key="23">
    <source>
        <dbReference type="SAM" id="Coils"/>
    </source>
</evidence>
<comment type="subcellular location">
    <subcellularLocation>
        <location evidence="3">Chromosome</location>
        <location evidence="3">Centromere</location>
        <location evidence="3">Kinetochore</location>
    </subcellularLocation>
    <subcellularLocation>
        <location evidence="2">Cytoplasm</location>
        <location evidence="2">Cytoskeleton</location>
        <location evidence="2">Microtubule organizing center</location>
        <location evidence="2">Centrosome</location>
    </subcellularLocation>
    <subcellularLocation>
        <location evidence="4">Cytoplasm</location>
        <location evidence="4">Cytoskeleton</location>
        <location evidence="4">Spindle pole</location>
    </subcellularLocation>
    <subcellularLocation>
        <location evidence="1">Nucleus envelope</location>
    </subcellularLocation>
</comment>
<dbReference type="Ensembl" id="ENSSGRT00000043210.1">
    <property type="protein sequence ID" value="ENSSGRP00000040316.1"/>
    <property type="gene ID" value="ENSSGRG00000021974.1"/>
</dbReference>
<keyword evidence="6" id="KW-0158">Chromosome</keyword>
<keyword evidence="13" id="KW-0832">Ubl conjugation</keyword>
<dbReference type="GO" id="GO:1990706">
    <property type="term" value="C:MAD1 complex"/>
    <property type="evidence" value="ECO:0007669"/>
    <property type="project" value="UniProtKB-ARBA"/>
</dbReference>
<evidence type="ECO:0000256" key="16">
    <source>
        <dbReference type="ARBA" id="ARBA00023212"/>
    </source>
</evidence>
<keyword evidence="12" id="KW-0995">Kinetochore</keyword>
<evidence type="ECO:0000256" key="13">
    <source>
        <dbReference type="ARBA" id="ARBA00022843"/>
    </source>
</evidence>
<dbReference type="Gene3D" id="6.10.250.90">
    <property type="match status" value="1"/>
</dbReference>
<organism evidence="24 25">
    <name type="scientific">Sinocyclocheilus grahami</name>
    <name type="common">Dianchi golden-line fish</name>
    <name type="synonym">Barbus grahami</name>
    <dbReference type="NCBI Taxonomy" id="75366"/>
    <lineage>
        <taxon>Eukaryota</taxon>
        <taxon>Metazoa</taxon>
        <taxon>Chordata</taxon>
        <taxon>Craniata</taxon>
        <taxon>Vertebrata</taxon>
        <taxon>Euteleostomi</taxon>
        <taxon>Actinopterygii</taxon>
        <taxon>Neopterygii</taxon>
        <taxon>Teleostei</taxon>
        <taxon>Ostariophysi</taxon>
        <taxon>Cypriniformes</taxon>
        <taxon>Cyprinidae</taxon>
        <taxon>Cyprininae</taxon>
        <taxon>Sinocyclocheilus</taxon>
    </lineage>
</organism>
<reference evidence="24" key="1">
    <citation type="submission" date="2025-08" db="UniProtKB">
        <authorList>
            <consortium name="Ensembl"/>
        </authorList>
    </citation>
    <scope>IDENTIFICATION</scope>
</reference>
<dbReference type="FunFam" id="1.20.5.170:FF:000051">
    <property type="entry name" value="mitotic spindle assembly checkpoint protein MAD1"/>
    <property type="match status" value="1"/>
</dbReference>
<dbReference type="PANTHER" id="PTHR23168">
    <property type="entry name" value="MITOTIC SPINDLE ASSEMBLY CHECKPOINT PROTEIN MAD1 MITOTIC ARREST DEFICIENT-LIKE PROTEIN 1"/>
    <property type="match status" value="1"/>
</dbReference>
<evidence type="ECO:0000256" key="1">
    <source>
        <dbReference type="ARBA" id="ARBA00004259"/>
    </source>
</evidence>
<keyword evidence="10" id="KW-0132">Cell division</keyword>
<evidence type="ECO:0000256" key="2">
    <source>
        <dbReference type="ARBA" id="ARBA00004300"/>
    </source>
</evidence>
<evidence type="ECO:0000313" key="25">
    <source>
        <dbReference type="Proteomes" id="UP000472262"/>
    </source>
</evidence>
<dbReference type="FunFam" id="3.30.457.60:FF:000002">
    <property type="entry name" value="Mitotic spindle assembly checkpoint protein MAD1"/>
    <property type="match status" value="1"/>
</dbReference>
<reference evidence="24" key="2">
    <citation type="submission" date="2025-09" db="UniProtKB">
        <authorList>
            <consortium name="Ensembl"/>
        </authorList>
    </citation>
    <scope>IDENTIFICATION</scope>
</reference>
<evidence type="ECO:0000256" key="4">
    <source>
        <dbReference type="ARBA" id="ARBA00004647"/>
    </source>
</evidence>
<dbReference type="Gene3D" id="1.20.5.170">
    <property type="match status" value="1"/>
</dbReference>
<evidence type="ECO:0000256" key="15">
    <source>
        <dbReference type="ARBA" id="ARBA00023054"/>
    </source>
</evidence>
<dbReference type="GO" id="GO:0005813">
    <property type="term" value="C:centrosome"/>
    <property type="evidence" value="ECO:0007669"/>
    <property type="project" value="UniProtKB-SubCell"/>
</dbReference>
<evidence type="ECO:0000256" key="12">
    <source>
        <dbReference type="ARBA" id="ARBA00022838"/>
    </source>
</evidence>
<keyword evidence="19" id="KW-0137">Centromere</keyword>
<keyword evidence="7" id="KW-0963">Cytoplasm</keyword>
<keyword evidence="14" id="KW-0007">Acetylation</keyword>
<dbReference type="GO" id="GO:0000776">
    <property type="term" value="C:kinetochore"/>
    <property type="evidence" value="ECO:0007669"/>
    <property type="project" value="UniProtKB-KW"/>
</dbReference>
<dbReference type="GO" id="GO:0072686">
    <property type="term" value="C:mitotic spindle"/>
    <property type="evidence" value="ECO:0007669"/>
    <property type="project" value="TreeGrafter"/>
</dbReference>
<dbReference type="GO" id="GO:0051315">
    <property type="term" value="P:attachment of mitotic spindle microtubules to kinetochore"/>
    <property type="evidence" value="ECO:0007669"/>
    <property type="project" value="TreeGrafter"/>
</dbReference>
<protein>
    <recommendedName>
        <fullName evidence="21">Mitotic spindle assembly checkpoint protein MAD1</fullName>
    </recommendedName>
    <alternativeName>
        <fullName evidence="22">Mitotic arrest deficient 1-like protein 1</fullName>
    </alternativeName>
</protein>
<keyword evidence="15 23" id="KW-0175">Coiled coil</keyword>
<dbReference type="Pfam" id="PF05557">
    <property type="entry name" value="MAD"/>
    <property type="match status" value="1"/>
</dbReference>
<evidence type="ECO:0000256" key="8">
    <source>
        <dbReference type="ARBA" id="ARBA00022499"/>
    </source>
</evidence>
<keyword evidence="8" id="KW-1017">Isopeptide bond</keyword>
<dbReference type="GO" id="GO:0007094">
    <property type="term" value="P:mitotic spindle assembly checkpoint signaling"/>
    <property type="evidence" value="ECO:0007669"/>
    <property type="project" value="InterPro"/>
</dbReference>
<accession>A0A672MNN2</accession>
<dbReference type="PANTHER" id="PTHR23168:SF0">
    <property type="entry name" value="MITOTIC SPINDLE ASSEMBLY CHECKPOINT PROTEIN MAD1"/>
    <property type="match status" value="1"/>
</dbReference>
<feature type="coiled-coil region" evidence="23">
    <location>
        <begin position="39"/>
        <end position="233"/>
    </location>
</feature>
<evidence type="ECO:0000256" key="9">
    <source>
        <dbReference type="ARBA" id="ARBA00022553"/>
    </source>
</evidence>
<evidence type="ECO:0000256" key="17">
    <source>
        <dbReference type="ARBA" id="ARBA00023242"/>
    </source>
</evidence>
<dbReference type="GO" id="GO:0051301">
    <property type="term" value="P:cell division"/>
    <property type="evidence" value="ECO:0007669"/>
    <property type="project" value="UniProtKB-KW"/>
</dbReference>
<dbReference type="GO" id="GO:0005635">
    <property type="term" value="C:nuclear envelope"/>
    <property type="evidence" value="ECO:0007669"/>
    <property type="project" value="UniProtKB-SubCell"/>
</dbReference>
<evidence type="ECO:0000256" key="21">
    <source>
        <dbReference type="ARBA" id="ARBA00073985"/>
    </source>
</evidence>
<evidence type="ECO:0000256" key="3">
    <source>
        <dbReference type="ARBA" id="ARBA00004629"/>
    </source>
</evidence>
<evidence type="ECO:0000256" key="20">
    <source>
        <dbReference type="ARBA" id="ARBA00053509"/>
    </source>
</evidence>
<proteinExistence type="inferred from homology"/>
<keyword evidence="16" id="KW-0206">Cytoskeleton</keyword>
<gene>
    <name evidence="24" type="primary">LOC107590744</name>
</gene>